<dbReference type="GO" id="GO:0034058">
    <property type="term" value="P:endosomal vesicle fusion"/>
    <property type="evidence" value="ECO:0007669"/>
    <property type="project" value="TreeGrafter"/>
</dbReference>
<evidence type="ECO:0000256" key="3">
    <source>
        <dbReference type="ARBA" id="ARBA00023155"/>
    </source>
</evidence>
<evidence type="ECO:0000256" key="2">
    <source>
        <dbReference type="ARBA" id="ARBA00023125"/>
    </source>
</evidence>
<name>A0AA35VZG1_GEOBA</name>
<dbReference type="SUPFAM" id="SSF50978">
    <property type="entry name" value="WD40 repeat-like"/>
    <property type="match status" value="1"/>
</dbReference>
<dbReference type="GO" id="GO:0003677">
    <property type="term" value="F:DNA binding"/>
    <property type="evidence" value="ECO:0007669"/>
    <property type="project" value="UniProtKB-UniRule"/>
</dbReference>
<evidence type="ECO:0000313" key="10">
    <source>
        <dbReference type="Proteomes" id="UP001174909"/>
    </source>
</evidence>
<keyword evidence="10" id="KW-1185">Reference proteome</keyword>
<dbReference type="InterPro" id="IPR015943">
    <property type="entry name" value="WD40/YVTN_repeat-like_dom_sf"/>
</dbReference>
<comment type="subcellular location">
    <subcellularLocation>
        <location evidence="5 6">Nucleus</location>
    </subcellularLocation>
</comment>
<comment type="caution">
    <text evidence="9">The sequence shown here is derived from an EMBL/GenBank/DDBJ whole genome shotgun (WGS) entry which is preliminary data.</text>
</comment>
<sequence length="1739" mass="195582">MASLAPSRVTAASMELNTLASASHKAAEQLASILNSSEVSFEPDIPTLEYEPKLEDILKGEGEHRLATVDELDLTDVLQESEEDLLPPSAFMDGPPPRSQQQSVNLTTTEGAILRQEILPGIANQLSQASLHNQAGLPTVMAVRGCFAIGTSHGLVLIFDSKQQLKSVLNPYQKGGPGINLGFYGAVSAVDISSDSTRLICGYAKGLITHWDLTSYKCLRFITDAHPPGFGVLRVRFLDDPTLALFNNTGGNLFLLKFKRTIVGRNWTSECFFSGCHGEALTFEPLLMGEDSQLSMFSVLAIASVTQVIFVALTPKIEPITSLPLKGSAKYLPQLAWNLVVIEHRAGGKVYTTTDAVLAAVRERTINYVQCSVGDKGQPVLKLLRKIEVPFEIMAFQWVDAYTVAALDPKENAHLLSVKDDREVEVFDMAHLELVYNSSFFKSIETGGNVSKALIVGSEHACYNSVVSHNSRLFVLGLKAVHVVTIKTWKERLRILVRENRMDEAIQLGLDLYENKARAVVGLSGPPKKRREQVAEELVDILKGYVDMGVMMQKPSAGGERELRRHYKVLVKWAFDVCLKIKKQELLYTSIYDTFRSEDDLSRSVFLEHLCGYITEGKIRHIRTLIVKDLISHYSQKGDYQLLEKCFLQILPQCLDIHQVVEICLQQQLYDGLIHVHNRSLHDYGTPLLELLLQLRATLKKTGDKNIPSDAQKLGYKLLVYVRCCASGLGYPSGKLPSEEQQLAKASVYEVLLAPTNTHNHNDKEKYPHVHTLLHFDTREFLNVLALAFEEPDFDVAMSQSPPPPGIPTRQEVVSVLLEVMVGEGADHTFSPSQVGSLFTFLARQGAKYRTSIHVEETIYDQVLNYITHTDVDIVNEERQQALLELWHAGVLKKFDEEKLLVRAEAARFYRLCELVYEKRRQFGKVLSCYMRDPNRRHQAFSYVHSVMTEDQYTEPDREEVSRAMLDKFQVLVEADVAGAARLVLMDFPLELSEITHRLQPTPELQFVFLQGIFDPKQASRQETGTPTHVVERYIDLLCRYQPQEVYGFLHSNDNYRVEEALDVCSKAKLMDATAYLLERSGDLLGAFKLIRETLGKELQMLSERYYRQDITDAADKEMGSWIERVEGILTALLTFCQRNSSKLASKDKSRQALWFPTFDRVHDLQRKYKDSRNKRLMELYNTMIGNILNAMLGYVSLQNILQKIIQDPSYQFKDIKQLMMGILETYNYEETLLKKTNHILIHDVCQSLDNLCALVQQGVSPHSRQCVICSRPADCLADGSKDDVVVFSCGHLYHASCLGLDTDDPGHLNHSCIVCHKTPAHLPGRGRTKTMAGPHRGRSFKAQRSVREQVGLDPVQREKLRRLNMSFKSNPDIKFNRPLTCQHCSFPLLIIIPMDSCKEDKLPAVYQPSFMIDNLLTRKPIDQNGGDFPTPLQLEHMGRTENRDHPVTSNGRGDLSANGNHENKSSFTKRESVSTSGGEEDDDGYRKKKKPRTAFSREQVGDLEKKFQEKKYLSSAERGELAEKLKLSDMQVKTWFQNRRMKFKRQTEEAEMEMKSPKYPTYPSFMPYSSFYPSYMPMAYKSENLVHYPYTALRSPPTPGGSSDSNFSPMSLTSPTQFALHSPLSRTAVAGQSPRTPAGNPPTASYFSNAAAAAAARVLTPPPSSTTSSSPSPYHHPTATNNGHHHHHHHSYFTADCSTMPNTQQGGTRAGGVSITMPNTALQQLHFTTGTEWTRPLP</sequence>
<gene>
    <name evidence="9" type="ORF">GBAR_LOCUS2925</name>
</gene>
<accession>A0AA35VZG1</accession>
<dbReference type="InterPro" id="IPR017970">
    <property type="entry name" value="Homeobox_CS"/>
</dbReference>
<dbReference type="InterPro" id="IPR045111">
    <property type="entry name" value="Vps41/Vps8"/>
</dbReference>
<evidence type="ECO:0000259" key="8">
    <source>
        <dbReference type="PROSITE" id="PS50071"/>
    </source>
</evidence>
<dbReference type="GO" id="GO:0000981">
    <property type="term" value="F:DNA-binding transcription factor activity, RNA polymerase II-specific"/>
    <property type="evidence" value="ECO:0007669"/>
    <property type="project" value="InterPro"/>
</dbReference>
<dbReference type="InterPro" id="IPR025941">
    <property type="entry name" value="Vps8_central_dom"/>
</dbReference>
<evidence type="ECO:0000256" key="7">
    <source>
        <dbReference type="SAM" id="MobiDB-lite"/>
    </source>
</evidence>
<dbReference type="PANTHER" id="PTHR12616">
    <property type="entry name" value="VACUOLAR PROTEIN SORTING VPS41"/>
    <property type="match status" value="1"/>
</dbReference>
<proteinExistence type="inferred from homology"/>
<dbReference type="Gene3D" id="1.10.10.60">
    <property type="entry name" value="Homeodomain-like"/>
    <property type="match status" value="1"/>
</dbReference>
<dbReference type="Pfam" id="PF00046">
    <property type="entry name" value="Homeodomain"/>
    <property type="match status" value="1"/>
</dbReference>
<dbReference type="Pfam" id="PF23410">
    <property type="entry name" value="Beta-prop_VPS8"/>
    <property type="match status" value="1"/>
</dbReference>
<feature type="DNA-binding region" description="Homeobox" evidence="5">
    <location>
        <begin position="1489"/>
        <end position="1548"/>
    </location>
</feature>
<feature type="region of interest" description="Disordered" evidence="7">
    <location>
        <begin position="1596"/>
        <end position="1616"/>
    </location>
</feature>
<dbReference type="InterPro" id="IPR036322">
    <property type="entry name" value="WD40_repeat_dom_sf"/>
</dbReference>
<dbReference type="PANTHER" id="PTHR12616:SF8">
    <property type="entry name" value="VACUOLAR PROTEIN SORTING-ASSOCIATED PROTEIN 8 HOMOLOG"/>
    <property type="match status" value="1"/>
</dbReference>
<feature type="region of interest" description="Disordered" evidence="7">
    <location>
        <begin position="1659"/>
        <end position="1715"/>
    </location>
</feature>
<dbReference type="GO" id="GO:0030897">
    <property type="term" value="C:HOPS complex"/>
    <property type="evidence" value="ECO:0007669"/>
    <property type="project" value="TreeGrafter"/>
</dbReference>
<dbReference type="Pfam" id="PF23412">
    <property type="entry name" value="zf_RING_Vps8"/>
    <property type="match status" value="1"/>
</dbReference>
<feature type="domain" description="Homeobox" evidence="8">
    <location>
        <begin position="1487"/>
        <end position="1547"/>
    </location>
</feature>
<dbReference type="InterPro" id="IPR009057">
    <property type="entry name" value="Homeodomain-like_sf"/>
</dbReference>
<dbReference type="EMBL" id="CASHTH010000402">
    <property type="protein sequence ID" value="CAI8000421.1"/>
    <property type="molecule type" value="Genomic_DNA"/>
</dbReference>
<dbReference type="CDD" id="cd00086">
    <property type="entry name" value="homeodomain"/>
    <property type="match status" value="1"/>
</dbReference>
<keyword evidence="2 5" id="KW-0238">DNA-binding</keyword>
<feature type="compositionally biased region" description="Basic and acidic residues" evidence="7">
    <location>
        <begin position="1462"/>
        <end position="1473"/>
    </location>
</feature>
<evidence type="ECO:0000256" key="5">
    <source>
        <dbReference type="PROSITE-ProRule" id="PRU00108"/>
    </source>
</evidence>
<evidence type="ECO:0000256" key="4">
    <source>
        <dbReference type="ARBA" id="ARBA00023242"/>
    </source>
</evidence>
<dbReference type="PROSITE" id="PS50071">
    <property type="entry name" value="HOMEOBOX_2"/>
    <property type="match status" value="1"/>
</dbReference>
<dbReference type="GO" id="GO:0006623">
    <property type="term" value="P:protein targeting to vacuole"/>
    <property type="evidence" value="ECO:0007669"/>
    <property type="project" value="InterPro"/>
</dbReference>
<evidence type="ECO:0000256" key="1">
    <source>
        <dbReference type="ARBA" id="ARBA00009422"/>
    </source>
</evidence>
<keyword evidence="4 5" id="KW-0539">Nucleus</keyword>
<dbReference type="GO" id="GO:0005770">
    <property type="term" value="C:late endosome"/>
    <property type="evidence" value="ECO:0007669"/>
    <property type="project" value="TreeGrafter"/>
</dbReference>
<dbReference type="PROSITE" id="PS00027">
    <property type="entry name" value="HOMEOBOX_1"/>
    <property type="match status" value="1"/>
</dbReference>
<keyword evidence="3 5" id="KW-0371">Homeobox</keyword>
<feature type="compositionally biased region" description="Polar residues" evidence="7">
    <location>
        <begin position="1601"/>
        <end position="1616"/>
    </location>
</feature>
<dbReference type="InterPro" id="IPR001356">
    <property type="entry name" value="HD"/>
</dbReference>
<dbReference type="InterPro" id="IPR056939">
    <property type="entry name" value="Znf_RING_Vps8"/>
</dbReference>
<dbReference type="Pfam" id="PF12816">
    <property type="entry name" value="TPR_Vps8"/>
    <property type="match status" value="1"/>
</dbReference>
<dbReference type="SUPFAM" id="SSF46689">
    <property type="entry name" value="Homeodomain-like"/>
    <property type="match status" value="1"/>
</dbReference>
<evidence type="ECO:0000313" key="9">
    <source>
        <dbReference type="EMBL" id="CAI8000421.1"/>
    </source>
</evidence>
<dbReference type="Gene3D" id="2.130.10.10">
    <property type="entry name" value="YVTN repeat-like/Quinoprotein amine dehydrogenase"/>
    <property type="match status" value="1"/>
</dbReference>
<dbReference type="SMART" id="SM00389">
    <property type="entry name" value="HOX"/>
    <property type="match status" value="1"/>
</dbReference>
<evidence type="ECO:0000256" key="6">
    <source>
        <dbReference type="RuleBase" id="RU000682"/>
    </source>
</evidence>
<dbReference type="Pfam" id="PF23556">
    <property type="entry name" value="TPR_Vps41"/>
    <property type="match status" value="1"/>
</dbReference>
<reference evidence="9" key="1">
    <citation type="submission" date="2023-03" db="EMBL/GenBank/DDBJ databases">
        <authorList>
            <person name="Steffen K."/>
            <person name="Cardenas P."/>
        </authorList>
    </citation>
    <scope>NUCLEOTIDE SEQUENCE</scope>
</reference>
<organism evidence="9 10">
    <name type="scientific">Geodia barretti</name>
    <name type="common">Barrett's horny sponge</name>
    <dbReference type="NCBI Taxonomy" id="519541"/>
    <lineage>
        <taxon>Eukaryota</taxon>
        <taxon>Metazoa</taxon>
        <taxon>Porifera</taxon>
        <taxon>Demospongiae</taxon>
        <taxon>Heteroscleromorpha</taxon>
        <taxon>Tetractinellida</taxon>
        <taxon>Astrophorina</taxon>
        <taxon>Geodiidae</taxon>
        <taxon>Geodia</taxon>
    </lineage>
</organism>
<dbReference type="GO" id="GO:0005634">
    <property type="term" value="C:nucleus"/>
    <property type="evidence" value="ECO:0007669"/>
    <property type="project" value="UniProtKB-SubCell"/>
</dbReference>
<feature type="region of interest" description="Disordered" evidence="7">
    <location>
        <begin position="1442"/>
        <end position="1502"/>
    </location>
</feature>
<protein>
    <submittedName>
        <fullName evidence="9">Vacuolar protein sorting-associated protein 8 homolog</fullName>
    </submittedName>
</protein>
<dbReference type="Proteomes" id="UP001174909">
    <property type="component" value="Unassembled WGS sequence"/>
</dbReference>
<comment type="similarity">
    <text evidence="1">Belongs to the VPS8 family.</text>
</comment>
<feature type="compositionally biased region" description="Polar residues" evidence="7">
    <location>
        <begin position="1697"/>
        <end position="1708"/>
    </location>
</feature>
<feature type="region of interest" description="Disordered" evidence="7">
    <location>
        <begin position="1325"/>
        <end position="1346"/>
    </location>
</feature>